<evidence type="ECO:0000259" key="11">
    <source>
        <dbReference type="Pfam" id="PF12627"/>
    </source>
</evidence>
<dbReference type="Gene3D" id="3.30.460.10">
    <property type="entry name" value="Beta Polymerase, domain 2"/>
    <property type="match status" value="1"/>
</dbReference>
<evidence type="ECO:0000256" key="5">
    <source>
        <dbReference type="ARBA" id="ARBA00022884"/>
    </source>
</evidence>
<comment type="function">
    <text evidence="7">Adds poly(A) tail to the 3' end of many RNAs, which usually targets these RNAs for decay. Plays a significant role in the global control of gene expression, through influencing the rate of transcript degradation, and in the general RNA quality control.</text>
</comment>
<dbReference type="Proteomes" id="UP000011563">
    <property type="component" value="Chromosome"/>
</dbReference>
<dbReference type="HOGENOM" id="CLU_015961_0_0_4"/>
<evidence type="ECO:0000256" key="1">
    <source>
        <dbReference type="ARBA" id="ARBA00022664"/>
    </source>
</evidence>
<dbReference type="NCBIfam" id="TIGR01942">
    <property type="entry name" value="pcnB"/>
    <property type="match status" value="1"/>
</dbReference>
<dbReference type="GO" id="GO:0006397">
    <property type="term" value="P:mRNA processing"/>
    <property type="evidence" value="ECO:0007669"/>
    <property type="project" value="UniProtKB-KW"/>
</dbReference>
<dbReference type="HAMAP" id="MF_00957">
    <property type="entry name" value="PolyA_pol"/>
    <property type="match status" value="1"/>
</dbReference>
<dbReference type="RefSeq" id="WP_015390061.1">
    <property type="nucleotide sequence ID" value="NC_020285.1"/>
</dbReference>
<comment type="similarity">
    <text evidence="7 8">Belongs to the tRNA nucleotidyltransferase/poly(A) polymerase family.</text>
</comment>
<keyword evidence="5 7" id="KW-0694">RNA-binding</keyword>
<feature type="active site" evidence="7">
    <location>
        <position position="144"/>
    </location>
</feature>
<feature type="domain" description="Polymerase A arginine-rich C-terminal" evidence="10">
    <location>
        <begin position="321"/>
        <end position="426"/>
    </location>
</feature>
<dbReference type="InterPro" id="IPR052191">
    <property type="entry name" value="tRNA_ntf/polyA_polymerase_I"/>
</dbReference>
<dbReference type="InterPro" id="IPR002646">
    <property type="entry name" value="PolA_pol_head_dom"/>
</dbReference>
<dbReference type="KEGG" id="kbt:BCUE_0855"/>
<dbReference type="PATRIC" id="fig|1208922.3.peg.548"/>
<dbReference type="PANTHER" id="PTHR43051:SF1">
    <property type="entry name" value="POLYNUCLEOTIDE ADENYLYLTRANSFERASE FAMILY PROTEIN"/>
    <property type="match status" value="1"/>
</dbReference>
<dbReference type="PANTHER" id="PTHR43051">
    <property type="entry name" value="POLYNUCLEOTIDE ADENYLYLTRANSFERASE FAMILY PROTEIN"/>
    <property type="match status" value="1"/>
</dbReference>
<evidence type="ECO:0000259" key="10">
    <source>
        <dbReference type="Pfam" id="PF12626"/>
    </source>
</evidence>
<keyword evidence="6 7" id="KW-0804">Transcription</keyword>
<dbReference type="Pfam" id="PF12627">
    <property type="entry name" value="PolyA_pol_RNAbd"/>
    <property type="match status" value="1"/>
</dbReference>
<dbReference type="SUPFAM" id="SSF81301">
    <property type="entry name" value="Nucleotidyltransferase"/>
    <property type="match status" value="1"/>
</dbReference>
<sequence length="430" mass="50172">MFNKIIKKLRIFFMNGKPSYIYNENHNINKINISENAIKVCDTLRKNGFESYIVGGAIRDLILGLRPKDFDVATNATPEQIKHIFKRARIIGRRFRLVHVIFHKEIIEISTFRTSHIDIKQDEFGRILTDNYFGSQLEDSTRRDFTINSLYYDTKTETIIDYHNGIHDLKKKKINIIGEASIRYKEDPVRILRAIRFASKIGGSIGHDTLKHIEKQKQLLSNIPQARLFDELIKILTCGNALKCLLEIKSNKLHTLLLPTLEETLQKTESINFLKISLDNTDQRVLNGKSVSSSFLLATILWPSVQIEYKKNYKKNKNIYLSLISASETIIEKQLKVLTLHKKIISDMKTIWFMQPKFENRKNKISLSLLQNPKFKAAYDFILLRAKSNDFDKAIAQWWTKWLGSDDKEKENMLEVINKIKNKKQKHECD</sequence>
<gene>
    <name evidence="7" type="primary">pcnB</name>
    <name evidence="12" type="ORF">BCUE_0855</name>
</gene>
<dbReference type="GO" id="GO:0003723">
    <property type="term" value="F:RNA binding"/>
    <property type="evidence" value="ECO:0007669"/>
    <property type="project" value="UniProtKB-UniRule"/>
</dbReference>
<dbReference type="Pfam" id="PF12626">
    <property type="entry name" value="PolyA_pol_arg_C"/>
    <property type="match status" value="1"/>
</dbReference>
<dbReference type="GO" id="GO:0043633">
    <property type="term" value="P:polyadenylation-dependent RNA catabolic process"/>
    <property type="evidence" value="ECO:0007669"/>
    <property type="project" value="InterPro"/>
</dbReference>
<feature type="domain" description="tRNA nucleotidyltransferase/poly(A) polymerase RNA and SrmB- binding" evidence="11">
    <location>
        <begin position="205"/>
        <end position="263"/>
    </location>
</feature>
<dbReference type="Gene3D" id="1.10.3090.10">
    <property type="entry name" value="cca-adding enzyme, domain 2"/>
    <property type="match status" value="1"/>
</dbReference>
<evidence type="ECO:0000313" key="12">
    <source>
        <dbReference type="EMBL" id="AGF49984.1"/>
    </source>
</evidence>
<dbReference type="EMBL" id="CP003807">
    <property type="protein sequence ID" value="AGF49984.1"/>
    <property type="molecule type" value="Genomic_DNA"/>
</dbReference>
<evidence type="ECO:0000256" key="2">
    <source>
        <dbReference type="ARBA" id="ARBA00022679"/>
    </source>
</evidence>
<keyword evidence="1 7" id="KW-0507">mRNA processing</keyword>
<comment type="catalytic activity">
    <reaction evidence="7">
        <text>RNA(n) + ATP = RNA(n)-3'-adenine ribonucleotide + diphosphate</text>
        <dbReference type="Rhea" id="RHEA:11332"/>
        <dbReference type="Rhea" id="RHEA-COMP:14527"/>
        <dbReference type="Rhea" id="RHEA-COMP:17347"/>
        <dbReference type="ChEBI" id="CHEBI:30616"/>
        <dbReference type="ChEBI" id="CHEBI:33019"/>
        <dbReference type="ChEBI" id="CHEBI:140395"/>
        <dbReference type="ChEBI" id="CHEBI:173115"/>
        <dbReference type="EC" id="2.7.7.19"/>
    </reaction>
</comment>
<keyword evidence="3 7" id="KW-0547">Nucleotide-binding</keyword>
<dbReference type="EC" id="2.7.7.19" evidence="7"/>
<dbReference type="InterPro" id="IPR043519">
    <property type="entry name" value="NT_sf"/>
</dbReference>
<evidence type="ECO:0000256" key="3">
    <source>
        <dbReference type="ARBA" id="ARBA00022741"/>
    </source>
</evidence>
<keyword evidence="2 7" id="KW-0808">Transferase</keyword>
<dbReference type="Pfam" id="PF01743">
    <property type="entry name" value="PolyA_pol"/>
    <property type="match status" value="1"/>
</dbReference>
<dbReference type="InterPro" id="IPR025866">
    <property type="entry name" value="PolyA_pol_arg_C_dom"/>
</dbReference>
<evidence type="ECO:0000313" key="13">
    <source>
        <dbReference type="Proteomes" id="UP000011563"/>
    </source>
</evidence>
<evidence type="ECO:0000256" key="8">
    <source>
        <dbReference type="RuleBase" id="RU003953"/>
    </source>
</evidence>
<evidence type="ECO:0000256" key="7">
    <source>
        <dbReference type="HAMAP-Rule" id="MF_00957"/>
    </source>
</evidence>
<evidence type="ECO:0000259" key="9">
    <source>
        <dbReference type="Pfam" id="PF01743"/>
    </source>
</evidence>
<dbReference type="InterPro" id="IPR010206">
    <property type="entry name" value="PolA_pol_I"/>
</dbReference>
<evidence type="ECO:0000256" key="4">
    <source>
        <dbReference type="ARBA" id="ARBA00022840"/>
    </source>
</evidence>
<organism evidence="12 13">
    <name type="scientific">Candidatus Kinetoplastidibacterium blastocrithidiae TCC012E</name>
    <dbReference type="NCBI Taxonomy" id="1208922"/>
    <lineage>
        <taxon>Bacteria</taxon>
        <taxon>Pseudomonadati</taxon>
        <taxon>Pseudomonadota</taxon>
        <taxon>Betaproteobacteria</taxon>
        <taxon>Candidatus Kinetoplastidibacterium</taxon>
    </lineage>
</organism>
<feature type="active site" evidence="7">
    <location>
        <position position="69"/>
    </location>
</feature>
<keyword evidence="12" id="KW-0548">Nucleotidyltransferase</keyword>
<dbReference type="InterPro" id="IPR032828">
    <property type="entry name" value="PolyA_RNA-bd"/>
</dbReference>
<accession>M1M4F8</accession>
<protein>
    <recommendedName>
        <fullName evidence="7">Poly(A) polymerase I</fullName>
        <shortName evidence="7">PAP I</shortName>
        <ecNumber evidence="7">2.7.7.19</ecNumber>
    </recommendedName>
</protein>
<dbReference type="GO" id="GO:1990817">
    <property type="term" value="F:poly(A) RNA polymerase activity"/>
    <property type="evidence" value="ECO:0007669"/>
    <property type="project" value="UniProtKB-UniRule"/>
</dbReference>
<name>M1M4F8_9PROT</name>
<reference evidence="12 13" key="1">
    <citation type="journal article" date="2013" name="Genome Biol. Evol.">
        <title>Genome evolution and phylogenomic analysis of candidatus kinetoplastibacterium, the betaproteobacterial endosymbionts of strigomonas and angomonas.</title>
        <authorList>
            <person name="Alves J.M."/>
            <person name="Serrano M.G."/>
            <person name="Maia da Silva F."/>
            <person name="Voegtly L.J."/>
            <person name="Matveyev A.V."/>
            <person name="Teixeira M.M."/>
            <person name="Camargo E.P."/>
            <person name="Buck G.A."/>
        </authorList>
    </citation>
    <scope>NUCLEOTIDE SEQUENCE [LARGE SCALE GENOMIC DNA]</scope>
    <source>
        <strain evidence="12 13">TCC012E</strain>
    </source>
</reference>
<keyword evidence="4 7" id="KW-0067">ATP-binding</keyword>
<dbReference type="SUPFAM" id="SSF81891">
    <property type="entry name" value="Poly A polymerase C-terminal region-like"/>
    <property type="match status" value="1"/>
</dbReference>
<proteinExistence type="inferred from homology"/>
<dbReference type="GO" id="GO:0005524">
    <property type="term" value="F:ATP binding"/>
    <property type="evidence" value="ECO:0007669"/>
    <property type="project" value="UniProtKB-UniRule"/>
</dbReference>
<feature type="domain" description="Poly A polymerase head" evidence="9">
    <location>
        <begin position="52"/>
        <end position="174"/>
    </location>
</feature>
<dbReference type="CDD" id="cd05398">
    <property type="entry name" value="NT_ClassII-CCAase"/>
    <property type="match status" value="1"/>
</dbReference>
<evidence type="ECO:0000256" key="6">
    <source>
        <dbReference type="ARBA" id="ARBA00023163"/>
    </source>
</evidence>
<keyword evidence="13" id="KW-1185">Reference proteome</keyword>
<feature type="active site" evidence="7">
    <location>
        <position position="71"/>
    </location>
</feature>
<dbReference type="AlphaFoldDB" id="M1M4F8"/>